<sequence>MAISLQSSSCFLPDILRCARLRTIPLPCKITVGLWWAALGLALLPLPIYCTAFNIGLVGPWTCDPFFSKAFPQAAVKLAMERIRKDPSVNSPHQLDCTLCEEGCQTSKALAGFIGYEKHLSAFIGPLNPGYCAAASLLGRSWNKAVFSWACVSDELDSPGYHPTFVRTLPSPTGILLSVLKYFSWAHVGIVSSQEELWRDTANKLATALRNRGLPVGVVTSMGRGDGDAEGTWAKIQAAGDIKVIILCMHSALIGGEEQATLLTKAQEMGLADGRYVFLPYDTLFYSLPYRNHSYFILENDRSFREAYDAVSPLFGTIYDAIYLVAKALAKAHQQGATEVSGETLTQHVRNLDFAGFSRRVEADSKGKPLAQYIVLDTDGRGSHFFPTYLLVASSGLVQPLERAIHFPGGSPPPADSSCWFDPDVPCIRGLEPPVVVLILLPPLTLLLFGMCLAYLIRHSALYHQVIKGPKKLLLTLDDLTFVNTKLSRMRLAVDSLSDSKSNLEVRSLRSATHSLSVKSTTVTYETSNVAIYKGDWVWLKKLESGATSDLRQRTASLLSQMKDVRHENVNPFLGLLSDGGLSAIVMEFCSRGSLEDLLQNTNIKLDWMFKSSLLMDLIKGMKYLHHQEIPHGRLKSRNCVVDGRFMLKITDYSYGELLAPLSDLGVQPPAEELLWTAPEILRNPAMSPKGTIKGDVYSFAIILQEVVLRGPPYCMSEMSAEEIIRKLKKPPPLYRPSVSPENAPLECIQLMKQCWSERPDRRPSFDEIFQEFKSINKGRRTNIIDSMLQMLEQYSSNLEDLIRERTEELEMEKQKTDKLLTQMLPLSVAETLKTGATVEPEYFDEVTIYFSDIIGFTTISALSEPIEIVDLLNDLYTLFDAIIGHHDVYKVETIGDAYMVASGLPKRNGRRHASEIANMSLDILSSVGSFRAKHLPHVPIRVRMGLHSGPCAAGVVGLTMPRYCLFGDTVNTASRIESTGLPYRIHISRSTMKTLKSLNEGYKVEFRGKTELKNGEGGLDRSHFCHNARAMKFYLFLFLAALNGDVSTFSMMERSPCEIRSMEAFCHGKDLHQIPPELHPNLRKIDLSKNKLLNITESPLAFYTSLRHLDLSSNYIGFIESEIFRDMRNLEEINLADNQLYQLAQHDLWLGSLPQVRTLDLSRNRLYTGMAEHFIHKAPSLQHLSLAENSIIEISQRTFQGSPGLVEVNLHSNMIMEIEEGAFEILPQLSKLNLSMNSLTCIAGFNLKQLRVLDLSRNSIETFHSTKSEEEFNLVWLDLSENKLLRFPFLTQASKLAYLNLSKNIMQFVMVESPRDDDDGDYGWMDTTLGLQNQAQKNTTISPHLPGLLYLDLSYNEIQTIPSEFFTSMSALQVLNLSKNCLQTFMASAELVSLTILDLSSNSLQHLEWGLGTLVNLQKLFLQSNRLQVLPPDIFAHLPRLSLLNLRSNNLCLCGFYSGLARKRLAGEDRGCISFVDLPELQHLYLSDNKLKRIPMHAFYRTQLVALDLSLNWGLHIEPKSFSGLEMSLKYMDLHGNGMTSLSTDFPLFPHLVYLNLSDNRLSWLPAWSENCCSLEVLDLQNNSFSDLKGSKIPTLEKNLRNLYLAGNPLSCCGNIWLSQMIHRATVEIPNLDLTKCQYAKSFGYEEEMAVRDIRPEDCEKEDLKKMSVLILVAAVLALSLVVVGVGVFCCYRRHMFGRHYKA</sequence>
<dbReference type="Proteomes" id="UP001178461">
    <property type="component" value="Chromosome 4"/>
</dbReference>
<dbReference type="SUPFAM" id="SSF52058">
    <property type="entry name" value="L domain-like"/>
    <property type="match status" value="2"/>
</dbReference>
<evidence type="ECO:0000256" key="5">
    <source>
        <dbReference type="ARBA" id="ARBA00022692"/>
    </source>
</evidence>
<evidence type="ECO:0000313" key="22">
    <source>
        <dbReference type="Proteomes" id="UP001178461"/>
    </source>
</evidence>
<dbReference type="CDD" id="cd07302">
    <property type="entry name" value="CHD"/>
    <property type="match status" value="1"/>
</dbReference>
<dbReference type="GO" id="GO:0001653">
    <property type="term" value="F:peptide receptor activity"/>
    <property type="evidence" value="ECO:0007669"/>
    <property type="project" value="TreeGrafter"/>
</dbReference>
<keyword evidence="4" id="KW-0433">Leucine-rich repeat</keyword>
<keyword evidence="8" id="KW-0547">Nucleotide-binding</keyword>
<evidence type="ECO:0000256" key="4">
    <source>
        <dbReference type="ARBA" id="ARBA00022614"/>
    </source>
</evidence>
<dbReference type="InterPro" id="IPR018297">
    <property type="entry name" value="A/G_cyclase_CS"/>
</dbReference>
<evidence type="ECO:0000256" key="8">
    <source>
        <dbReference type="ARBA" id="ARBA00022741"/>
    </source>
</evidence>
<dbReference type="InterPro" id="IPR032675">
    <property type="entry name" value="LRR_dom_sf"/>
</dbReference>
<evidence type="ECO:0000256" key="13">
    <source>
        <dbReference type="ARBA" id="ARBA00023273"/>
    </source>
</evidence>
<evidence type="ECO:0000256" key="7">
    <source>
        <dbReference type="ARBA" id="ARBA00022737"/>
    </source>
</evidence>
<dbReference type="SMART" id="SM00369">
    <property type="entry name" value="LRR_TYP"/>
    <property type="match status" value="13"/>
</dbReference>
<dbReference type="EC" id="4.6.1.2" evidence="3 16"/>
<dbReference type="GO" id="GO:0004383">
    <property type="term" value="F:guanylate cyclase activity"/>
    <property type="evidence" value="ECO:0007669"/>
    <property type="project" value="UniProtKB-EC"/>
</dbReference>
<dbReference type="PANTHER" id="PTHR11920:SF477">
    <property type="entry name" value="GUANYLATE CYCLASE D"/>
    <property type="match status" value="1"/>
</dbReference>
<dbReference type="Gene3D" id="6.10.250.780">
    <property type="match status" value="1"/>
</dbReference>
<comment type="subcellular location">
    <subcellularLocation>
        <location evidence="2">Photoreceptor outer segment membrane</location>
        <topology evidence="2">Single-pass type I membrane protein</topology>
    </subcellularLocation>
</comment>
<evidence type="ECO:0000259" key="19">
    <source>
        <dbReference type="PROSITE" id="PS50011"/>
    </source>
</evidence>
<dbReference type="Gene3D" id="3.30.70.1230">
    <property type="entry name" value="Nucleotide cyclase"/>
    <property type="match status" value="1"/>
</dbReference>
<feature type="domain" description="Protein kinase" evidence="19">
    <location>
        <begin position="510"/>
        <end position="776"/>
    </location>
</feature>
<evidence type="ECO:0000256" key="2">
    <source>
        <dbReference type="ARBA" id="ARBA00004451"/>
    </source>
</evidence>
<dbReference type="SUPFAM" id="SSF56112">
    <property type="entry name" value="Protein kinase-like (PK-like)"/>
    <property type="match status" value="1"/>
</dbReference>
<dbReference type="InterPro" id="IPR003591">
    <property type="entry name" value="Leu-rich_rpt_typical-subtyp"/>
</dbReference>
<dbReference type="PROSITE" id="PS50125">
    <property type="entry name" value="GUANYLATE_CYCLASE_2"/>
    <property type="match status" value="1"/>
</dbReference>
<dbReference type="GO" id="GO:0007168">
    <property type="term" value="P:receptor guanylyl cyclase signaling pathway"/>
    <property type="evidence" value="ECO:0007669"/>
    <property type="project" value="TreeGrafter"/>
</dbReference>
<keyword evidence="17" id="KW-0175">Coiled coil</keyword>
<comment type="similarity">
    <text evidence="15">Belongs to the adenylyl cyclase class-4/guanylyl cyclase family.</text>
</comment>
<proteinExistence type="inferred from homology"/>
<dbReference type="SMART" id="SM00368">
    <property type="entry name" value="LRR_RI"/>
    <property type="match status" value="2"/>
</dbReference>
<evidence type="ECO:0000256" key="10">
    <source>
        <dbReference type="ARBA" id="ARBA00023136"/>
    </source>
</evidence>
<dbReference type="GO" id="GO:0005524">
    <property type="term" value="F:ATP binding"/>
    <property type="evidence" value="ECO:0007669"/>
    <property type="project" value="InterPro"/>
</dbReference>
<keyword evidence="9 18" id="KW-1133">Transmembrane helix</keyword>
<dbReference type="Gene3D" id="3.40.50.2300">
    <property type="match status" value="2"/>
</dbReference>
<keyword evidence="6" id="KW-0732">Signal</keyword>
<dbReference type="InterPro" id="IPR001828">
    <property type="entry name" value="ANF_lig-bd_rcpt"/>
</dbReference>
<evidence type="ECO:0000256" key="18">
    <source>
        <dbReference type="SAM" id="Phobius"/>
    </source>
</evidence>
<dbReference type="Pfam" id="PF01094">
    <property type="entry name" value="ANF_receptor"/>
    <property type="match status" value="1"/>
</dbReference>
<feature type="domain" description="Guanylate cyclase" evidence="20">
    <location>
        <begin position="848"/>
        <end position="978"/>
    </location>
</feature>
<dbReference type="PROSITE" id="PS00452">
    <property type="entry name" value="GUANYLATE_CYCLASE_1"/>
    <property type="match status" value="1"/>
</dbReference>
<dbReference type="PROSITE" id="PS50011">
    <property type="entry name" value="PROTEIN_KINASE_DOM"/>
    <property type="match status" value="1"/>
</dbReference>
<dbReference type="SUPFAM" id="SSF55073">
    <property type="entry name" value="Nucleotide cyclase"/>
    <property type="match status" value="1"/>
</dbReference>
<dbReference type="InterPro" id="IPR011645">
    <property type="entry name" value="HNOB_dom_associated"/>
</dbReference>
<dbReference type="FunFam" id="3.80.10.10:FF:000226">
    <property type="entry name" value="leucine-rich repeat-containing protein 32 isoform X1"/>
    <property type="match status" value="1"/>
</dbReference>
<evidence type="ECO:0000256" key="14">
    <source>
        <dbReference type="ARBA" id="ARBA00023293"/>
    </source>
</evidence>
<feature type="transmembrane region" description="Helical" evidence="18">
    <location>
        <begin position="435"/>
        <end position="457"/>
    </location>
</feature>
<organism evidence="21 22">
    <name type="scientific">Podarcis lilfordi</name>
    <name type="common">Lilford's wall lizard</name>
    <dbReference type="NCBI Taxonomy" id="74358"/>
    <lineage>
        <taxon>Eukaryota</taxon>
        <taxon>Metazoa</taxon>
        <taxon>Chordata</taxon>
        <taxon>Craniata</taxon>
        <taxon>Vertebrata</taxon>
        <taxon>Euteleostomi</taxon>
        <taxon>Lepidosauria</taxon>
        <taxon>Squamata</taxon>
        <taxon>Bifurcata</taxon>
        <taxon>Unidentata</taxon>
        <taxon>Episquamata</taxon>
        <taxon>Laterata</taxon>
        <taxon>Lacertibaenia</taxon>
        <taxon>Lacertidae</taxon>
        <taxon>Podarcis</taxon>
    </lineage>
</organism>
<dbReference type="Gene3D" id="1.10.510.10">
    <property type="entry name" value="Transferase(Phosphotransferase) domain 1"/>
    <property type="match status" value="1"/>
</dbReference>
<dbReference type="Pfam" id="PF00211">
    <property type="entry name" value="Guanylate_cyc"/>
    <property type="match status" value="1"/>
</dbReference>
<evidence type="ECO:0000256" key="6">
    <source>
        <dbReference type="ARBA" id="ARBA00022729"/>
    </source>
</evidence>
<dbReference type="Pfam" id="PF07701">
    <property type="entry name" value="HNOBA"/>
    <property type="match status" value="1"/>
</dbReference>
<accession>A0AA35K8G8</accession>
<evidence type="ECO:0000256" key="17">
    <source>
        <dbReference type="SAM" id="Coils"/>
    </source>
</evidence>
<dbReference type="GO" id="GO:0004672">
    <property type="term" value="F:protein kinase activity"/>
    <property type="evidence" value="ECO:0007669"/>
    <property type="project" value="InterPro"/>
</dbReference>
<evidence type="ECO:0000256" key="11">
    <source>
        <dbReference type="ARBA" id="ARBA00023157"/>
    </source>
</evidence>
<evidence type="ECO:0000256" key="3">
    <source>
        <dbReference type="ARBA" id="ARBA00012202"/>
    </source>
</evidence>
<dbReference type="InterPro" id="IPR029787">
    <property type="entry name" value="Nucleotide_cyclase"/>
</dbReference>
<dbReference type="Pfam" id="PF07714">
    <property type="entry name" value="PK_Tyr_Ser-Thr"/>
    <property type="match status" value="1"/>
</dbReference>
<feature type="coiled-coil region" evidence="17">
    <location>
        <begin position="785"/>
        <end position="816"/>
    </location>
</feature>
<dbReference type="InterPro" id="IPR028082">
    <property type="entry name" value="Peripla_BP_I"/>
</dbReference>
<evidence type="ECO:0000256" key="15">
    <source>
        <dbReference type="RuleBase" id="RU000405"/>
    </source>
</evidence>
<dbReference type="GO" id="GO:0005886">
    <property type="term" value="C:plasma membrane"/>
    <property type="evidence" value="ECO:0007669"/>
    <property type="project" value="TreeGrafter"/>
</dbReference>
<keyword evidence="11" id="KW-1015">Disulfide bond</keyword>
<reference evidence="21" key="1">
    <citation type="submission" date="2022-12" db="EMBL/GenBank/DDBJ databases">
        <authorList>
            <person name="Alioto T."/>
            <person name="Alioto T."/>
            <person name="Gomez Garrido J."/>
        </authorList>
    </citation>
    <scope>NUCLEOTIDE SEQUENCE</scope>
</reference>
<dbReference type="PANTHER" id="PTHR11920">
    <property type="entry name" value="GUANYLYL CYCLASE"/>
    <property type="match status" value="1"/>
</dbReference>
<dbReference type="Pfam" id="PF13855">
    <property type="entry name" value="LRR_8"/>
    <property type="match status" value="3"/>
</dbReference>
<dbReference type="SUPFAM" id="SSF53822">
    <property type="entry name" value="Periplasmic binding protein-like I"/>
    <property type="match status" value="1"/>
</dbReference>
<gene>
    <name evidence="21" type="ORF">PODLI_1B038031</name>
</gene>
<dbReference type="FunFam" id="3.30.70.1230:FF:000013">
    <property type="entry name" value="Guanylate cyclase"/>
    <property type="match status" value="1"/>
</dbReference>
<feature type="transmembrane region" description="Helical" evidence="18">
    <location>
        <begin position="1670"/>
        <end position="1693"/>
    </location>
</feature>
<keyword evidence="13" id="KW-0966">Cell projection</keyword>
<keyword evidence="22" id="KW-1185">Reference proteome</keyword>
<keyword evidence="14 16" id="KW-0141">cGMP biosynthesis</keyword>
<dbReference type="PROSITE" id="PS51450">
    <property type="entry name" value="LRR"/>
    <property type="match status" value="4"/>
</dbReference>
<dbReference type="InterPro" id="IPR050401">
    <property type="entry name" value="Cyclic_nucleotide_synthase"/>
</dbReference>
<evidence type="ECO:0000259" key="20">
    <source>
        <dbReference type="PROSITE" id="PS50125"/>
    </source>
</evidence>
<evidence type="ECO:0000256" key="16">
    <source>
        <dbReference type="RuleBase" id="RU003431"/>
    </source>
</evidence>
<name>A0AA35K8G8_9SAUR</name>
<keyword evidence="12 15" id="KW-0456">Lyase</keyword>
<evidence type="ECO:0000256" key="9">
    <source>
        <dbReference type="ARBA" id="ARBA00022989"/>
    </source>
</evidence>
<evidence type="ECO:0000256" key="12">
    <source>
        <dbReference type="ARBA" id="ARBA00023239"/>
    </source>
</evidence>
<dbReference type="EMBL" id="OX395129">
    <property type="protein sequence ID" value="CAI5773520.1"/>
    <property type="molecule type" value="Genomic_DNA"/>
</dbReference>
<dbReference type="InterPro" id="IPR001245">
    <property type="entry name" value="Ser-Thr/Tyr_kinase_cat_dom"/>
</dbReference>
<evidence type="ECO:0000256" key="1">
    <source>
        <dbReference type="ARBA" id="ARBA00001436"/>
    </source>
</evidence>
<protein>
    <recommendedName>
        <fullName evidence="3 16">Guanylate cyclase</fullName>
        <ecNumber evidence="3 16">4.6.1.2</ecNumber>
    </recommendedName>
</protein>
<dbReference type="FunFam" id="3.40.50.2300:FF:000114">
    <property type="entry name" value="Guanylate cyclase"/>
    <property type="match status" value="1"/>
</dbReference>
<comment type="catalytic activity">
    <reaction evidence="1 16">
        <text>GTP = 3',5'-cyclic GMP + diphosphate</text>
        <dbReference type="Rhea" id="RHEA:13665"/>
        <dbReference type="ChEBI" id="CHEBI:33019"/>
        <dbReference type="ChEBI" id="CHEBI:37565"/>
        <dbReference type="ChEBI" id="CHEBI:57746"/>
        <dbReference type="EC" id="4.6.1.2"/>
    </reaction>
</comment>
<dbReference type="InterPro" id="IPR001611">
    <property type="entry name" value="Leu-rich_rpt"/>
</dbReference>
<keyword evidence="10 18" id="KW-0472">Membrane</keyword>
<dbReference type="InterPro" id="IPR011009">
    <property type="entry name" value="Kinase-like_dom_sf"/>
</dbReference>
<dbReference type="FunFam" id="3.80.10.10:FF:001164">
    <property type="entry name" value="GH01279p"/>
    <property type="match status" value="1"/>
</dbReference>
<dbReference type="InterPro" id="IPR000719">
    <property type="entry name" value="Prot_kinase_dom"/>
</dbReference>
<dbReference type="Gene3D" id="3.80.10.10">
    <property type="entry name" value="Ribonuclease Inhibitor"/>
    <property type="match status" value="4"/>
</dbReference>
<dbReference type="FunFam" id="1.10.510.10:FF:000404">
    <property type="entry name" value="Guanylate cyclase"/>
    <property type="match status" value="1"/>
</dbReference>
<keyword evidence="5 18" id="KW-0812">Transmembrane</keyword>
<keyword evidence="7" id="KW-0677">Repeat</keyword>
<evidence type="ECO:0000313" key="21">
    <source>
        <dbReference type="EMBL" id="CAI5773520.1"/>
    </source>
</evidence>
<dbReference type="InterPro" id="IPR001054">
    <property type="entry name" value="A/G_cyclase"/>
</dbReference>
<dbReference type="GO" id="GO:0035556">
    <property type="term" value="P:intracellular signal transduction"/>
    <property type="evidence" value="ECO:0007669"/>
    <property type="project" value="InterPro"/>
</dbReference>
<dbReference type="GO" id="GO:0004016">
    <property type="term" value="F:adenylate cyclase activity"/>
    <property type="evidence" value="ECO:0007669"/>
    <property type="project" value="TreeGrafter"/>
</dbReference>
<dbReference type="SMART" id="SM00044">
    <property type="entry name" value="CYCc"/>
    <property type="match status" value="1"/>
</dbReference>